<reference evidence="1" key="1">
    <citation type="journal article" date="2014" name="Front. Microbiol.">
        <title>High frequency of phylogenetically diverse reductive dehalogenase-homologous genes in deep subseafloor sedimentary metagenomes.</title>
        <authorList>
            <person name="Kawai M."/>
            <person name="Futagami T."/>
            <person name="Toyoda A."/>
            <person name="Takaki Y."/>
            <person name="Nishi S."/>
            <person name="Hori S."/>
            <person name="Arai W."/>
            <person name="Tsubouchi T."/>
            <person name="Morono Y."/>
            <person name="Uchiyama I."/>
            <person name="Ito T."/>
            <person name="Fujiyama A."/>
            <person name="Inagaki F."/>
            <person name="Takami H."/>
        </authorList>
    </citation>
    <scope>NUCLEOTIDE SEQUENCE</scope>
    <source>
        <strain evidence="1">Expedition CK06-06</strain>
    </source>
</reference>
<feature type="non-terminal residue" evidence="1">
    <location>
        <position position="257"/>
    </location>
</feature>
<dbReference type="AlphaFoldDB" id="X0WGS5"/>
<dbReference type="EMBL" id="BARS01035779">
    <property type="protein sequence ID" value="GAG22397.1"/>
    <property type="molecule type" value="Genomic_DNA"/>
</dbReference>
<sequence>QANIDALNKVMEKKIECIDNIEGLLHTLEALGPKIYSKDLMQLNKNSSLHHDGKLAFTAHWDFIEKLARRNDIKIVIFENLSKLLKSIELEKEIDFVKANEERKVLIDELSKTLPKRELEKLVLESLSFKMGKISQAEFHQYLIRLSEDIKLSPIPYSNLIKFTRYITIYEDIDLIALFSEVGEFEDYIREKIFRNDKERTLYNLTRTARTIKKLFEISLSNTDYDFIISKKKYFDRALLSEFIKKNYLKYKGRIPA</sequence>
<protein>
    <submittedName>
        <fullName evidence="1">Uncharacterized protein</fullName>
    </submittedName>
</protein>
<proteinExistence type="predicted"/>
<comment type="caution">
    <text evidence="1">The sequence shown here is derived from an EMBL/GenBank/DDBJ whole genome shotgun (WGS) entry which is preliminary data.</text>
</comment>
<gene>
    <name evidence="1" type="ORF">S01H1_55082</name>
</gene>
<organism evidence="1">
    <name type="scientific">marine sediment metagenome</name>
    <dbReference type="NCBI Taxonomy" id="412755"/>
    <lineage>
        <taxon>unclassified sequences</taxon>
        <taxon>metagenomes</taxon>
        <taxon>ecological metagenomes</taxon>
    </lineage>
</organism>
<feature type="non-terminal residue" evidence="1">
    <location>
        <position position="1"/>
    </location>
</feature>
<evidence type="ECO:0000313" key="1">
    <source>
        <dbReference type="EMBL" id="GAG22397.1"/>
    </source>
</evidence>
<accession>X0WGS5</accession>
<name>X0WGS5_9ZZZZ</name>